<evidence type="ECO:0000256" key="9">
    <source>
        <dbReference type="ARBA" id="ARBA00023134"/>
    </source>
</evidence>
<dbReference type="Gene3D" id="3.20.20.70">
    <property type="entry name" value="Aldolase class I"/>
    <property type="match status" value="1"/>
</dbReference>
<dbReference type="SFLD" id="SFLDS00029">
    <property type="entry name" value="Radical_SAM"/>
    <property type="match status" value="1"/>
</dbReference>
<keyword evidence="4" id="KW-0949">S-adenosyl-L-methionine</keyword>
<dbReference type="InterPro" id="IPR000385">
    <property type="entry name" value="MoaA_NifB_PqqE_Fe-S-bd_CS"/>
</dbReference>
<dbReference type="SUPFAM" id="SSF102114">
    <property type="entry name" value="Radical SAM enzymes"/>
    <property type="match status" value="1"/>
</dbReference>
<evidence type="ECO:0000256" key="11">
    <source>
        <dbReference type="ARBA" id="ARBA00023239"/>
    </source>
</evidence>
<keyword evidence="16" id="KW-1185">Reference proteome</keyword>
<dbReference type="Proteomes" id="UP001206312">
    <property type="component" value="Unassembled WGS sequence"/>
</dbReference>
<dbReference type="InterPro" id="IPR013785">
    <property type="entry name" value="Aldolase_TIM"/>
</dbReference>
<dbReference type="GO" id="GO:0061798">
    <property type="term" value="F:GTP 3',8'-cyclase activity"/>
    <property type="evidence" value="ECO:0007669"/>
    <property type="project" value="UniProtKB-EC"/>
</dbReference>
<keyword evidence="3" id="KW-0004">4Fe-4S</keyword>
<keyword evidence="7" id="KW-0408">Iron</keyword>
<evidence type="ECO:0000256" key="13">
    <source>
        <dbReference type="SAM" id="MobiDB-lite"/>
    </source>
</evidence>
<dbReference type="CDD" id="cd01335">
    <property type="entry name" value="Radical_SAM"/>
    <property type="match status" value="1"/>
</dbReference>
<proteinExistence type="predicted"/>
<dbReference type="EMBL" id="JAMXIB010000001">
    <property type="protein sequence ID" value="MCO5723529.1"/>
    <property type="molecule type" value="Genomic_DNA"/>
</dbReference>
<reference evidence="15 16" key="1">
    <citation type="submission" date="2022-06" db="EMBL/GenBank/DDBJ databases">
        <authorList>
            <person name="Xuan X."/>
        </authorList>
    </citation>
    <scope>NUCLEOTIDE SEQUENCE [LARGE SCALE GENOMIC DNA]</scope>
    <source>
        <strain evidence="15 16">2V75</strain>
    </source>
</reference>
<evidence type="ECO:0000256" key="10">
    <source>
        <dbReference type="ARBA" id="ARBA00023150"/>
    </source>
</evidence>
<comment type="caution">
    <text evidence="15">The sequence shown here is derived from an EMBL/GenBank/DDBJ whole genome shotgun (WGS) entry which is preliminary data.</text>
</comment>
<comment type="cofactor">
    <cofactor evidence="1">
        <name>[4Fe-4S] cluster</name>
        <dbReference type="ChEBI" id="CHEBI:49883"/>
    </cofactor>
</comment>
<dbReference type="NCBIfam" id="TIGR02666">
    <property type="entry name" value="moaA"/>
    <property type="match status" value="1"/>
</dbReference>
<accession>A0ABT1AU43</accession>
<dbReference type="InterPro" id="IPR050105">
    <property type="entry name" value="MoCo_biosynth_MoaA/MoaC"/>
</dbReference>
<dbReference type="InterPro" id="IPR058240">
    <property type="entry name" value="rSAM_sf"/>
</dbReference>
<dbReference type="EC" id="4.1.99.22" evidence="2"/>
<dbReference type="SFLD" id="SFLDG01383">
    <property type="entry name" value="cyclic_pyranopterin_phosphate"/>
    <property type="match status" value="1"/>
</dbReference>
<evidence type="ECO:0000256" key="7">
    <source>
        <dbReference type="ARBA" id="ARBA00023004"/>
    </source>
</evidence>
<evidence type="ECO:0000256" key="6">
    <source>
        <dbReference type="ARBA" id="ARBA00022741"/>
    </source>
</evidence>
<dbReference type="Pfam" id="PF04055">
    <property type="entry name" value="Radical_SAM"/>
    <property type="match status" value="1"/>
</dbReference>
<protein>
    <recommendedName>
        <fullName evidence="2">GTP 3',8-cyclase</fullName>
        <ecNumber evidence="2">4.1.99.22</ecNumber>
    </recommendedName>
</protein>
<evidence type="ECO:0000313" key="15">
    <source>
        <dbReference type="EMBL" id="MCO5723529.1"/>
    </source>
</evidence>
<feature type="domain" description="Radical SAM core" evidence="14">
    <location>
        <begin position="5"/>
        <end position="232"/>
    </location>
</feature>
<evidence type="ECO:0000256" key="2">
    <source>
        <dbReference type="ARBA" id="ARBA00012167"/>
    </source>
</evidence>
<evidence type="ECO:0000256" key="4">
    <source>
        <dbReference type="ARBA" id="ARBA00022691"/>
    </source>
</evidence>
<evidence type="ECO:0000256" key="1">
    <source>
        <dbReference type="ARBA" id="ARBA00001966"/>
    </source>
</evidence>
<dbReference type="SMART" id="SM00729">
    <property type="entry name" value="Elp3"/>
    <property type="match status" value="1"/>
</dbReference>
<dbReference type="PROSITE" id="PS01305">
    <property type="entry name" value="MOAA_NIFB_PQQE"/>
    <property type="match status" value="1"/>
</dbReference>
<dbReference type="InterPro" id="IPR010505">
    <property type="entry name" value="MoaA_twitch"/>
</dbReference>
<dbReference type="InterPro" id="IPR006638">
    <property type="entry name" value="Elp3/MiaA/NifB-like_rSAM"/>
</dbReference>
<dbReference type="PANTHER" id="PTHR22960:SF0">
    <property type="entry name" value="MOLYBDENUM COFACTOR BIOSYNTHESIS PROTEIN 1"/>
    <property type="match status" value="1"/>
</dbReference>
<comment type="catalytic activity">
    <reaction evidence="12">
        <text>GTP + AH2 + S-adenosyl-L-methionine = (8S)-3',8-cyclo-7,8-dihydroguanosine 5'-triphosphate + 5'-deoxyadenosine + L-methionine + A + H(+)</text>
        <dbReference type="Rhea" id="RHEA:49576"/>
        <dbReference type="ChEBI" id="CHEBI:13193"/>
        <dbReference type="ChEBI" id="CHEBI:15378"/>
        <dbReference type="ChEBI" id="CHEBI:17319"/>
        <dbReference type="ChEBI" id="CHEBI:17499"/>
        <dbReference type="ChEBI" id="CHEBI:37565"/>
        <dbReference type="ChEBI" id="CHEBI:57844"/>
        <dbReference type="ChEBI" id="CHEBI:59789"/>
        <dbReference type="ChEBI" id="CHEBI:131766"/>
        <dbReference type="EC" id="4.1.99.22"/>
    </reaction>
</comment>
<dbReference type="RefSeq" id="WP_252739903.1">
    <property type="nucleotide sequence ID" value="NZ_JAMXIB010000001.1"/>
</dbReference>
<dbReference type="SFLD" id="SFLDG01067">
    <property type="entry name" value="SPASM/twitch_domain_containing"/>
    <property type="match status" value="1"/>
</dbReference>
<dbReference type="InterPro" id="IPR040064">
    <property type="entry name" value="MoaA-like"/>
</dbReference>
<gene>
    <name evidence="15" type="primary">moaA</name>
    <name evidence="15" type="ORF">NG653_01590</name>
</gene>
<evidence type="ECO:0000313" key="16">
    <source>
        <dbReference type="Proteomes" id="UP001206312"/>
    </source>
</evidence>
<dbReference type="Pfam" id="PF06463">
    <property type="entry name" value="Mob_synth_C"/>
    <property type="match status" value="1"/>
</dbReference>
<evidence type="ECO:0000256" key="12">
    <source>
        <dbReference type="ARBA" id="ARBA00048697"/>
    </source>
</evidence>
<organism evidence="15 16">
    <name type="scientific">Robiginitalea marina</name>
    <dbReference type="NCBI Taxonomy" id="2954105"/>
    <lineage>
        <taxon>Bacteria</taxon>
        <taxon>Pseudomonadati</taxon>
        <taxon>Bacteroidota</taxon>
        <taxon>Flavobacteriia</taxon>
        <taxon>Flavobacteriales</taxon>
        <taxon>Flavobacteriaceae</taxon>
        <taxon>Robiginitalea</taxon>
    </lineage>
</organism>
<keyword evidence="10" id="KW-0501">Molybdenum cofactor biosynthesis</keyword>
<dbReference type="InterPro" id="IPR013483">
    <property type="entry name" value="MoaA"/>
</dbReference>
<evidence type="ECO:0000256" key="8">
    <source>
        <dbReference type="ARBA" id="ARBA00023014"/>
    </source>
</evidence>
<evidence type="ECO:0000259" key="14">
    <source>
        <dbReference type="PROSITE" id="PS51918"/>
    </source>
</evidence>
<dbReference type="InterPro" id="IPR007197">
    <property type="entry name" value="rSAM"/>
</dbReference>
<name>A0ABT1AU43_9FLAO</name>
<keyword evidence="9" id="KW-0342">GTP-binding</keyword>
<dbReference type="PROSITE" id="PS51918">
    <property type="entry name" value="RADICAL_SAM"/>
    <property type="match status" value="1"/>
</dbReference>
<dbReference type="CDD" id="cd21117">
    <property type="entry name" value="Twitch_MoaA"/>
    <property type="match status" value="1"/>
</dbReference>
<sequence length="327" mass="37038">MLIDNHDRVINYVRLAVTDRCNLRCNYCMPEEGIDFARKDALLSIGELSRLCDVLTGLGVDKIRITGGEPFVRKDLMRLLEHLAGISSLREISITTNATLIGPHIEQLERLGIHSVNVSMDAIRPETFARITRRDHFHVVYENLMRLLDSKMEVRVNFIVLEGQNEDDIYPMMEFQKTHAVRVRFLEEMPFNGGSRDFRTLRWNHHKILEHIRLRYPDFEKLPAPITSTSVNYQISGHKGSFGIIPSFSRTFCGSCNRLRVTATGDLITCLYGKPVASLFTPLRAGLEDSFIKEAIVRAVGSRSRDGFEAQQKHGPVFGSSMTSIGG</sequence>
<keyword evidence="5" id="KW-0479">Metal-binding</keyword>
<dbReference type="PANTHER" id="PTHR22960">
    <property type="entry name" value="MOLYBDOPTERIN COFACTOR SYNTHESIS PROTEIN A"/>
    <property type="match status" value="1"/>
</dbReference>
<feature type="region of interest" description="Disordered" evidence="13">
    <location>
        <begin position="307"/>
        <end position="327"/>
    </location>
</feature>
<keyword evidence="6" id="KW-0547">Nucleotide-binding</keyword>
<evidence type="ECO:0000256" key="5">
    <source>
        <dbReference type="ARBA" id="ARBA00022723"/>
    </source>
</evidence>
<keyword evidence="8" id="KW-0411">Iron-sulfur</keyword>
<dbReference type="SFLD" id="SFLDG01386">
    <property type="entry name" value="main_SPASM_domain-containing"/>
    <property type="match status" value="1"/>
</dbReference>
<keyword evidence="11 15" id="KW-0456">Lyase</keyword>
<evidence type="ECO:0000256" key="3">
    <source>
        <dbReference type="ARBA" id="ARBA00022485"/>
    </source>
</evidence>